<evidence type="ECO:0000256" key="5">
    <source>
        <dbReference type="HAMAP-Rule" id="MF_00120"/>
    </source>
</evidence>
<keyword evidence="1 5" id="KW-0436">Ligase</keyword>
<dbReference type="GO" id="GO:0030956">
    <property type="term" value="C:glutamyl-tRNA(Gln) amidotransferase complex"/>
    <property type="evidence" value="ECO:0007669"/>
    <property type="project" value="InterPro"/>
</dbReference>
<dbReference type="EC" id="6.3.5.7" evidence="5"/>
<keyword evidence="2 5" id="KW-0547">Nucleotide-binding</keyword>
<dbReference type="Pfam" id="PF01425">
    <property type="entry name" value="Amidase"/>
    <property type="match status" value="1"/>
</dbReference>
<evidence type="ECO:0000256" key="1">
    <source>
        <dbReference type="ARBA" id="ARBA00022598"/>
    </source>
</evidence>
<dbReference type="Gene3D" id="3.90.1300.10">
    <property type="entry name" value="Amidase signature (AS) domain"/>
    <property type="match status" value="1"/>
</dbReference>
<evidence type="ECO:0000313" key="8">
    <source>
        <dbReference type="EMBL" id="OGC88103.1"/>
    </source>
</evidence>
<evidence type="ECO:0000313" key="9">
    <source>
        <dbReference type="Proteomes" id="UP000176568"/>
    </source>
</evidence>
<dbReference type="AlphaFoldDB" id="A0A1F4Y469"/>
<evidence type="ECO:0000259" key="7">
    <source>
        <dbReference type="Pfam" id="PF01425"/>
    </source>
</evidence>
<dbReference type="STRING" id="1797247.A2419_01375"/>
<feature type="active site" description="Charge relay system" evidence="5">
    <location>
        <position position="78"/>
    </location>
</feature>
<protein>
    <recommendedName>
        <fullName evidence="5">Glutamyl-tRNA(Gln) amidotransferase subunit A</fullName>
        <shortName evidence="5">Glu-ADT subunit A</shortName>
        <ecNumber evidence="5">6.3.5.7</ecNumber>
    </recommendedName>
</protein>
<name>A0A1F4Y469_9BACT</name>
<dbReference type="SUPFAM" id="SSF75304">
    <property type="entry name" value="Amidase signature (AS) enzymes"/>
    <property type="match status" value="1"/>
</dbReference>
<evidence type="ECO:0000256" key="4">
    <source>
        <dbReference type="ARBA" id="ARBA00022917"/>
    </source>
</evidence>
<reference evidence="8 9" key="1">
    <citation type="journal article" date="2016" name="Nat. Commun.">
        <title>Thousands of microbial genomes shed light on interconnected biogeochemical processes in an aquifer system.</title>
        <authorList>
            <person name="Anantharaman K."/>
            <person name="Brown C.T."/>
            <person name="Hug L.A."/>
            <person name="Sharon I."/>
            <person name="Castelle C.J."/>
            <person name="Probst A.J."/>
            <person name="Thomas B.C."/>
            <person name="Singh A."/>
            <person name="Wilkins M.J."/>
            <person name="Karaoz U."/>
            <person name="Brodie E.L."/>
            <person name="Williams K.H."/>
            <person name="Hubbard S.S."/>
            <person name="Banfield J.F."/>
        </authorList>
    </citation>
    <scope>NUCLEOTIDE SEQUENCE [LARGE SCALE GENOMIC DNA]</scope>
</reference>
<dbReference type="PANTHER" id="PTHR11895">
    <property type="entry name" value="TRANSAMIDASE"/>
    <property type="match status" value="1"/>
</dbReference>
<comment type="function">
    <text evidence="5">Allows the formation of correctly charged Gln-tRNA(Gln) through the transamidation of misacylated Glu-tRNA(Gln) in organisms which lack glutaminyl-tRNA synthetase. The reaction takes place in the presence of glutamine and ATP through an activated gamma-phospho-Glu-tRNA(Gln).</text>
</comment>
<organism evidence="8 9">
    <name type="scientific">Candidatus Adlerbacteria bacterium RIFOXYC1_FULL_48_26</name>
    <dbReference type="NCBI Taxonomy" id="1797247"/>
    <lineage>
        <taxon>Bacteria</taxon>
        <taxon>Candidatus Adleribacteriota</taxon>
    </lineage>
</organism>
<gene>
    <name evidence="5" type="primary">gatA</name>
    <name evidence="8" type="ORF">A2419_01375</name>
</gene>
<dbReference type="InterPro" id="IPR023631">
    <property type="entry name" value="Amidase_dom"/>
</dbReference>
<keyword evidence="4 5" id="KW-0648">Protein biosynthesis</keyword>
<comment type="subunit">
    <text evidence="5">Heterotrimer of A, B and C subunits.</text>
</comment>
<dbReference type="InterPro" id="IPR000120">
    <property type="entry name" value="Amidase"/>
</dbReference>
<comment type="caution">
    <text evidence="5">Lacks conserved residue(s) required for the propagation of feature annotation.</text>
</comment>
<dbReference type="InterPro" id="IPR004412">
    <property type="entry name" value="GatA"/>
</dbReference>
<dbReference type="HAMAP" id="MF_00120">
    <property type="entry name" value="GatA"/>
    <property type="match status" value="1"/>
</dbReference>
<dbReference type="PANTHER" id="PTHR11895:SF7">
    <property type="entry name" value="GLUTAMYL-TRNA(GLN) AMIDOTRANSFERASE SUBUNIT A, MITOCHONDRIAL"/>
    <property type="match status" value="1"/>
</dbReference>
<dbReference type="GO" id="GO:0006412">
    <property type="term" value="P:translation"/>
    <property type="evidence" value="ECO:0007669"/>
    <property type="project" value="UniProtKB-UniRule"/>
</dbReference>
<comment type="caution">
    <text evidence="8">The sequence shown here is derived from an EMBL/GenBank/DDBJ whole genome shotgun (WGS) entry which is preliminary data.</text>
</comment>
<accession>A0A1F4Y469</accession>
<feature type="region of interest" description="Disordered" evidence="6">
    <location>
        <begin position="134"/>
        <end position="154"/>
    </location>
</feature>
<evidence type="ECO:0000256" key="3">
    <source>
        <dbReference type="ARBA" id="ARBA00022840"/>
    </source>
</evidence>
<comment type="similarity">
    <text evidence="5">Belongs to the amidase family. GatA subfamily.</text>
</comment>
<keyword evidence="3 5" id="KW-0067">ATP-binding</keyword>
<sequence length="464" mass="49372">MSNLNELSIQEAAAKLQAGDITAVDLARACLAEIEKRNKDLNVYLEVFNDVEEQARMADERRKAGESHPLLGIPLAIKDNILIKGKRASASSRMLENYVATYDATVIKKLKEAGAVFLGRTNMDEFALGGSTENSAFGPTKNPHDESRVAGGTSGGSAAAVAAHMALGALGTDTGGSVRNPASFCGVVGLKPTYGSVSRFGVIAAVSSFDQVGPIAKTVEDAEIILSTIQGKDQFDSTSIDGNLYPKHSEKKVIGVVEGLAESKVSEIENAKRKELEAQGYTVKSISLPSLKFALATYYITNFAEVSSNLSRFDGVRYGLALKGDSLAEDYAKSRAEGFGPETRRRILLGTYVLSAGYYDAYYGKAGLAREQLRKEFETAFEDVDVIMTPTMPDVAWKIGEKEDPLSAYLADIFTVPANLTGNPAISIPAGLVDGLPVGIQLTAAHGDEAALLRVGKALLGESK</sequence>
<evidence type="ECO:0000256" key="6">
    <source>
        <dbReference type="SAM" id="MobiDB-lite"/>
    </source>
</evidence>
<dbReference type="NCBIfam" id="TIGR00132">
    <property type="entry name" value="gatA"/>
    <property type="match status" value="1"/>
</dbReference>
<feature type="active site" description="Acyl-ester intermediate" evidence="5">
    <location>
        <position position="177"/>
    </location>
</feature>
<dbReference type="EMBL" id="MEXB01000012">
    <property type="protein sequence ID" value="OGC88103.1"/>
    <property type="molecule type" value="Genomic_DNA"/>
</dbReference>
<comment type="catalytic activity">
    <reaction evidence="5">
        <text>L-glutamyl-tRNA(Gln) + L-glutamine + ATP + H2O = L-glutaminyl-tRNA(Gln) + L-glutamate + ADP + phosphate + H(+)</text>
        <dbReference type="Rhea" id="RHEA:17521"/>
        <dbReference type="Rhea" id="RHEA-COMP:9681"/>
        <dbReference type="Rhea" id="RHEA-COMP:9684"/>
        <dbReference type="ChEBI" id="CHEBI:15377"/>
        <dbReference type="ChEBI" id="CHEBI:15378"/>
        <dbReference type="ChEBI" id="CHEBI:29985"/>
        <dbReference type="ChEBI" id="CHEBI:30616"/>
        <dbReference type="ChEBI" id="CHEBI:43474"/>
        <dbReference type="ChEBI" id="CHEBI:58359"/>
        <dbReference type="ChEBI" id="CHEBI:78520"/>
        <dbReference type="ChEBI" id="CHEBI:78521"/>
        <dbReference type="ChEBI" id="CHEBI:456216"/>
        <dbReference type="EC" id="6.3.5.7"/>
    </reaction>
</comment>
<dbReference type="GO" id="GO:0050567">
    <property type="term" value="F:glutaminyl-tRNA synthase (glutamine-hydrolyzing) activity"/>
    <property type="evidence" value="ECO:0007669"/>
    <property type="project" value="UniProtKB-UniRule"/>
</dbReference>
<dbReference type="Proteomes" id="UP000176568">
    <property type="component" value="Unassembled WGS sequence"/>
</dbReference>
<proteinExistence type="inferred from homology"/>
<dbReference type="GO" id="GO:0005524">
    <property type="term" value="F:ATP binding"/>
    <property type="evidence" value="ECO:0007669"/>
    <property type="project" value="UniProtKB-KW"/>
</dbReference>
<feature type="domain" description="Amidase" evidence="7">
    <location>
        <begin position="26"/>
        <end position="453"/>
    </location>
</feature>
<dbReference type="InterPro" id="IPR036928">
    <property type="entry name" value="AS_sf"/>
</dbReference>
<evidence type="ECO:0000256" key="2">
    <source>
        <dbReference type="ARBA" id="ARBA00022741"/>
    </source>
</evidence>